<dbReference type="RefSeq" id="WP_014079131.1">
    <property type="nucleotide sequence ID" value="NC_015977.1"/>
</dbReference>
<dbReference type="InterPro" id="IPR000014">
    <property type="entry name" value="PAS"/>
</dbReference>
<dbReference type="SUPFAM" id="SSF55785">
    <property type="entry name" value="PYP-like sensor domain (PAS domain)"/>
    <property type="match status" value="1"/>
</dbReference>
<dbReference type="InterPro" id="IPR052155">
    <property type="entry name" value="Biofilm_reg_signaling"/>
</dbReference>
<dbReference type="InterPro" id="IPR029787">
    <property type="entry name" value="Nucleotide_cyclase"/>
</dbReference>
<dbReference type="InterPro" id="IPR013655">
    <property type="entry name" value="PAS_fold_3"/>
</dbReference>
<sequence length="1069" mass="122825">MTEEIASQEIDFMEYGDTQINTIDMERGQRKDLIGKMPVGIAVVRGGNELYIEMVNREFLHAEGYDREELTGNTPFVEYLYRDDTGVFEDAIEVCRELRTTEEIELRIRTKSGGVCWELMRCRLYYYRDAVPYYILASWNIDKRKNLEEELRLMEEQYSMLEEVTDEFPLEYDVAQRRFRVPRKYRGNGQPGTAGRRYMDYEEMLADICEEDRAAYARVLEAASRDVRTGSIDYRMNVAAAGEEPVYVWYRTIYRSIVGDNGQIIRIIGRSYDVSSDRRIQEELSEEAKRDPLTRLYNKVAASGEVERILKSEPEKQHVLFLIDIDNFKRINDTFGHTVGDTVITDIAGVLQSQFQETDVTARVGGDEFLALMRDVAPKEAEACAAALGREARKKLIGDDAIVEVTLSIGMAVYGEDGRDYETLFAMADRAMYATKREGKDHYSFAGKKQQEGAERERRRDRIEYAPESGQKVDKEFLNFAFSLLSHAKDINGSLNVLIEQIGKKYGLGFAMVFEYREEQQEMVLMNYWNRDGSRVEQQVFPQSVTVFREAEIGRFVSTPTEDILTEVPQLGAEKYHGTSIKNCGNVKFEFSGNRSGCLCVGSSSAEGFSKEEAGMLSELARVVAVFVSLRSRQSDDQAEIRHLQNQDMLTELYNLDTFRRLIRKKLKSGGLAQDENMVYALVNLDVNNFAYVNENYGQEAGDSILQELAALIRSESHVVEACRMYSDYFIELVRGTDKKNILGLVEREDQMFGEQLKIRYPAGAMQLSAGICFIDDGEETFEKILEGANLARKLAKEQNVGAVVYRDDMRKKRDEGIRITGRFYAALQRGEFEVYLQPKFLLREERVYGAEALARWRLESGEILSPARFIPALENIGYIVDLDFYILEQLLRAMRRWRDSGRELFTISTNFSRRNFENGGDDFIERLQNTLQRYGIDPCYIEIEVTESVIVEKLDSLKACLTRLGKLGYRIAIDDFGTGYSSLSVLLEIPANVVKIDKSFTDKIHQNGQSAFVYQMGQFIQSAKEEVIFEGIEEEQQRTFLMECGFNYGQGYYFDRPLPLEEFEKKYI</sequence>
<dbReference type="AlphaFoldDB" id="G2T2E1"/>
<dbReference type="InterPro" id="IPR001633">
    <property type="entry name" value="EAL_dom"/>
</dbReference>
<reference evidence="4 5" key="1">
    <citation type="journal article" date="2015" name="Genome Announc.">
        <title>Complete genome sequence of the human gut symbiont Roseburia hominis.</title>
        <authorList>
            <person name="Travis A.J."/>
            <person name="Kelly D."/>
            <person name="Flint H.J."/>
            <person name="Aminov R.I."/>
        </authorList>
    </citation>
    <scope>NUCLEOTIDE SEQUENCE [LARGE SCALE GENOMIC DNA]</scope>
    <source>
        <strain evidence="5">DSM 16839 / JCM 17582 / NCIMB 14029 / A2-183</strain>
    </source>
</reference>
<dbReference type="NCBIfam" id="TIGR00229">
    <property type="entry name" value="sensory_box"/>
    <property type="match status" value="1"/>
</dbReference>
<evidence type="ECO:0000259" key="1">
    <source>
        <dbReference type="PROSITE" id="PS50113"/>
    </source>
</evidence>
<name>G2T2E1_ROSHA</name>
<dbReference type="PANTHER" id="PTHR44757:SF2">
    <property type="entry name" value="BIOFILM ARCHITECTURE MAINTENANCE PROTEIN MBAA"/>
    <property type="match status" value="1"/>
</dbReference>
<accession>G2T2E1</accession>
<dbReference type="PROSITE" id="PS50887">
    <property type="entry name" value="GGDEF"/>
    <property type="match status" value="2"/>
</dbReference>
<keyword evidence="5" id="KW-1185">Reference proteome</keyword>
<feature type="domain" description="GGDEF" evidence="3">
    <location>
        <begin position="678"/>
        <end position="809"/>
    </location>
</feature>
<dbReference type="InterPro" id="IPR000700">
    <property type="entry name" value="PAS-assoc_C"/>
</dbReference>
<dbReference type="Gene3D" id="3.20.20.450">
    <property type="entry name" value="EAL domain"/>
    <property type="match status" value="1"/>
</dbReference>
<dbReference type="HOGENOM" id="CLU_002248_3_0_9"/>
<dbReference type="Gene3D" id="3.30.70.270">
    <property type="match status" value="2"/>
</dbReference>
<feature type="domain" description="GGDEF" evidence="3">
    <location>
        <begin position="316"/>
        <end position="448"/>
    </location>
</feature>
<dbReference type="GeneID" id="93722811"/>
<dbReference type="InterPro" id="IPR000160">
    <property type="entry name" value="GGDEF_dom"/>
</dbReference>
<dbReference type="SUPFAM" id="SSF141868">
    <property type="entry name" value="EAL domain-like"/>
    <property type="match status" value="1"/>
</dbReference>
<dbReference type="STRING" id="585394.RHOM_04830"/>
<dbReference type="Proteomes" id="UP000008178">
    <property type="component" value="Chromosome"/>
</dbReference>
<dbReference type="CDD" id="cd01949">
    <property type="entry name" value="GGDEF"/>
    <property type="match status" value="2"/>
</dbReference>
<dbReference type="InterPro" id="IPR043128">
    <property type="entry name" value="Rev_trsase/Diguanyl_cyclase"/>
</dbReference>
<feature type="domain" description="EAL" evidence="2">
    <location>
        <begin position="817"/>
        <end position="1069"/>
    </location>
</feature>
<feature type="domain" description="PAC" evidence="1">
    <location>
        <begin position="232"/>
        <end position="286"/>
    </location>
</feature>
<dbReference type="EMBL" id="CP003040">
    <property type="protein sequence ID" value="AEN96086.1"/>
    <property type="molecule type" value="Genomic_DNA"/>
</dbReference>
<dbReference type="Pfam" id="PF00990">
    <property type="entry name" value="GGDEF"/>
    <property type="match status" value="2"/>
</dbReference>
<evidence type="ECO:0000313" key="4">
    <source>
        <dbReference type="EMBL" id="AEN96086.1"/>
    </source>
</evidence>
<dbReference type="SMART" id="SM00052">
    <property type="entry name" value="EAL"/>
    <property type="match status" value="1"/>
</dbReference>
<dbReference type="Gene3D" id="3.30.450.20">
    <property type="entry name" value="PAS domain"/>
    <property type="match status" value="1"/>
</dbReference>
<proteinExistence type="predicted"/>
<dbReference type="PROSITE" id="PS50883">
    <property type="entry name" value="EAL"/>
    <property type="match status" value="1"/>
</dbReference>
<evidence type="ECO:0000259" key="2">
    <source>
        <dbReference type="PROSITE" id="PS50883"/>
    </source>
</evidence>
<dbReference type="PROSITE" id="PS50113">
    <property type="entry name" value="PAC"/>
    <property type="match status" value="1"/>
</dbReference>
<dbReference type="NCBIfam" id="TIGR00254">
    <property type="entry name" value="GGDEF"/>
    <property type="match status" value="2"/>
</dbReference>
<evidence type="ECO:0000313" key="5">
    <source>
        <dbReference type="Proteomes" id="UP000008178"/>
    </source>
</evidence>
<dbReference type="Pfam" id="PF00563">
    <property type="entry name" value="EAL"/>
    <property type="match status" value="1"/>
</dbReference>
<dbReference type="Pfam" id="PF08447">
    <property type="entry name" value="PAS_3"/>
    <property type="match status" value="1"/>
</dbReference>
<dbReference type="InterPro" id="IPR035965">
    <property type="entry name" value="PAS-like_dom_sf"/>
</dbReference>
<dbReference type="SUPFAM" id="SSF55073">
    <property type="entry name" value="Nucleotide cyclase"/>
    <property type="match status" value="2"/>
</dbReference>
<dbReference type="eggNOG" id="COG2200">
    <property type="taxonomic scope" value="Bacteria"/>
</dbReference>
<protein>
    <submittedName>
        <fullName evidence="4">Diguanylate cyclase/phosphodiesterase with PAS/PAC sensor(S)</fullName>
    </submittedName>
</protein>
<gene>
    <name evidence="4" type="ordered locus">RHOM_04830</name>
</gene>
<dbReference type="CDD" id="cd01948">
    <property type="entry name" value="EAL"/>
    <property type="match status" value="1"/>
</dbReference>
<dbReference type="CDD" id="cd00130">
    <property type="entry name" value="PAS"/>
    <property type="match status" value="1"/>
</dbReference>
<dbReference type="InterPro" id="IPR035919">
    <property type="entry name" value="EAL_sf"/>
</dbReference>
<organism evidence="4 5">
    <name type="scientific">Roseburia hominis (strain DSM 16839 / JCM 17582 / NCIMB 14029 / A2-183)</name>
    <dbReference type="NCBI Taxonomy" id="585394"/>
    <lineage>
        <taxon>Bacteria</taxon>
        <taxon>Bacillati</taxon>
        <taxon>Bacillota</taxon>
        <taxon>Clostridia</taxon>
        <taxon>Lachnospirales</taxon>
        <taxon>Lachnospiraceae</taxon>
        <taxon>Roseburia</taxon>
    </lineage>
</organism>
<dbReference type="KEGG" id="rho:RHOM_04830"/>
<dbReference type="PANTHER" id="PTHR44757">
    <property type="entry name" value="DIGUANYLATE CYCLASE DGCP"/>
    <property type="match status" value="1"/>
</dbReference>
<dbReference type="SMART" id="SM00267">
    <property type="entry name" value="GGDEF"/>
    <property type="match status" value="2"/>
</dbReference>
<dbReference type="eggNOG" id="COG2199">
    <property type="taxonomic scope" value="Bacteria"/>
</dbReference>
<evidence type="ECO:0000259" key="3">
    <source>
        <dbReference type="PROSITE" id="PS50887"/>
    </source>
</evidence>
<dbReference type="FunFam" id="3.30.70.270:FF:000001">
    <property type="entry name" value="Diguanylate cyclase domain protein"/>
    <property type="match status" value="1"/>
</dbReference>